<feature type="transmembrane region" description="Helical" evidence="1">
    <location>
        <begin position="32"/>
        <end position="48"/>
    </location>
</feature>
<dbReference type="NCBIfam" id="NF038143">
    <property type="entry name" value="HYxxLL"/>
    <property type="match status" value="1"/>
</dbReference>
<keyword evidence="3" id="KW-1185">Reference proteome</keyword>
<name>B1I5D9_DESAP</name>
<dbReference type="HOGENOM" id="CLU_090343_0_0_9"/>
<proteinExistence type="predicted"/>
<dbReference type="OrthoDB" id="1808662at2"/>
<dbReference type="KEGG" id="dau:Daud_1717"/>
<dbReference type="AlphaFoldDB" id="B1I5D9"/>
<sequence length="214" mass="24379">MASLDAKYDAILAREQQFALTVARKVVDKPELSVWMFLIPIVFIYYIHRYQKFQAGVKLFSKEFVFTKKAALDAAFQITRNGVSKDEALATCCPDEEAGSAADEALATCCSDTALVKEIRRKQFKEVAFLVDHYVRLLTADGDSYQSLVKKAYTRAGYRQFLKQLQQVEKEVNQAAKHAFKETEGFLEFMSKMEVATELLRQEETKKLFNGSNL</sequence>
<gene>
    <name evidence="2" type="ordered locus">Daud_1717</name>
</gene>
<protein>
    <submittedName>
        <fullName evidence="2">Uncharacterized protein</fullName>
    </submittedName>
</protein>
<organism evidence="2 3">
    <name type="scientific">Desulforudis audaxviator (strain MP104C)</name>
    <dbReference type="NCBI Taxonomy" id="477974"/>
    <lineage>
        <taxon>Bacteria</taxon>
        <taxon>Bacillati</taxon>
        <taxon>Bacillota</taxon>
        <taxon>Clostridia</taxon>
        <taxon>Thermoanaerobacterales</taxon>
        <taxon>Candidatus Desulforudaceae</taxon>
        <taxon>Candidatus Desulforudis</taxon>
    </lineage>
</organism>
<evidence type="ECO:0000313" key="2">
    <source>
        <dbReference type="EMBL" id="ACA60215.1"/>
    </source>
</evidence>
<accession>B1I5D9</accession>
<dbReference type="EMBL" id="CP000860">
    <property type="protein sequence ID" value="ACA60215.1"/>
    <property type="molecule type" value="Genomic_DNA"/>
</dbReference>
<dbReference type="Proteomes" id="UP000008544">
    <property type="component" value="Chromosome"/>
</dbReference>
<dbReference type="eggNOG" id="ENOG50330KY">
    <property type="taxonomic scope" value="Bacteria"/>
</dbReference>
<keyword evidence="1" id="KW-0472">Membrane</keyword>
<evidence type="ECO:0000256" key="1">
    <source>
        <dbReference type="SAM" id="Phobius"/>
    </source>
</evidence>
<reference evidence="2 3" key="2">
    <citation type="journal article" date="2008" name="Science">
        <title>Environmental genomics reveals a single-species ecosystem deep within Earth.</title>
        <authorList>
            <person name="Chivian D."/>
            <person name="Brodie E.L."/>
            <person name="Alm E.J."/>
            <person name="Culley D.E."/>
            <person name="Dehal P.S."/>
            <person name="Desantis T.Z."/>
            <person name="Gihring T.M."/>
            <person name="Lapidus A."/>
            <person name="Lin L.H."/>
            <person name="Lowry S.R."/>
            <person name="Moser D.P."/>
            <person name="Richardson P.M."/>
            <person name="Southam G."/>
            <person name="Wanger G."/>
            <person name="Pratt L.M."/>
            <person name="Andersen G.L."/>
            <person name="Hazen T.C."/>
            <person name="Brockman F.J."/>
            <person name="Arkin A.P."/>
            <person name="Onstott T.C."/>
        </authorList>
    </citation>
    <scope>NUCLEOTIDE SEQUENCE [LARGE SCALE GENOMIC DNA]</scope>
    <source>
        <strain evidence="2 3">MP104C</strain>
    </source>
</reference>
<keyword evidence="1" id="KW-1133">Transmembrane helix</keyword>
<dbReference type="RefSeq" id="WP_012302796.1">
    <property type="nucleotide sequence ID" value="NC_010424.1"/>
</dbReference>
<dbReference type="STRING" id="477974.Daud_1717"/>
<evidence type="ECO:0000313" key="3">
    <source>
        <dbReference type="Proteomes" id="UP000008544"/>
    </source>
</evidence>
<reference evidence="3" key="1">
    <citation type="submission" date="2007-10" db="EMBL/GenBank/DDBJ databases">
        <title>Complete sequence of chromosome of Desulforudis audaxviator MP104C.</title>
        <authorList>
            <person name="Copeland A."/>
            <person name="Lucas S."/>
            <person name="Lapidus A."/>
            <person name="Barry K."/>
            <person name="Glavina del Rio T."/>
            <person name="Dalin E."/>
            <person name="Tice H."/>
            <person name="Bruce D."/>
            <person name="Pitluck S."/>
            <person name="Lowry S.R."/>
            <person name="Larimer F."/>
            <person name="Land M.L."/>
            <person name="Hauser L."/>
            <person name="Kyrpides N."/>
            <person name="Ivanova N.N."/>
            <person name="Richardson P."/>
        </authorList>
    </citation>
    <scope>NUCLEOTIDE SEQUENCE [LARGE SCALE GENOMIC DNA]</scope>
    <source>
        <strain evidence="3">MP104C</strain>
    </source>
</reference>
<keyword evidence="1" id="KW-0812">Transmembrane</keyword>